<sequence>MRVDAMMNGSTAGWYEHAVRRAGRVNYLPSPIAERRGAAHIDISNQYEICEMLECKLFATHIEMSFTARPH</sequence>
<reference evidence="1" key="1">
    <citation type="journal article" date="2007" name="Science">
        <title>Draft genome of the filarial nematode parasite Brugia malayi.</title>
        <authorList>
            <person name="Ghedin E."/>
            <person name="Wang S."/>
            <person name="Spiro D."/>
            <person name="Caler E."/>
            <person name="Zhao Q."/>
            <person name="Crabtree J."/>
            <person name="Allen J.E."/>
            <person name="Delcher A.L."/>
            <person name="Guiliano D.B."/>
            <person name="Miranda-Saavedra D."/>
            <person name="Angiuoli S.V."/>
            <person name="Creasy T."/>
            <person name="Amedeo P."/>
            <person name="Haas B."/>
            <person name="El-Sayed N.M."/>
            <person name="Wortman J.R."/>
            <person name="Feldblyum T."/>
            <person name="Tallon L."/>
            <person name="Schatz M."/>
            <person name="Shumway M."/>
            <person name="Koo H."/>
            <person name="Salzberg S.L."/>
            <person name="Schobel S."/>
            <person name="Pertea M."/>
            <person name="Pop M."/>
            <person name="White O."/>
            <person name="Barton G.J."/>
            <person name="Carlow C.K."/>
            <person name="Crawford M.J."/>
            <person name="Daub J."/>
            <person name="Dimmic M.W."/>
            <person name="Estes C.F."/>
            <person name="Foster J.M."/>
            <person name="Ganatra M."/>
            <person name="Gregory W.F."/>
            <person name="Johnson N.M."/>
            <person name="Jin J."/>
            <person name="Komuniecki R."/>
            <person name="Korf I."/>
            <person name="Kumar S."/>
            <person name="Laney S."/>
            <person name="Li B.W."/>
            <person name="Li W."/>
            <person name="Lindblom T.H."/>
            <person name="Lustigman S."/>
            <person name="Ma D."/>
            <person name="Maina C.V."/>
            <person name="Martin D.M."/>
            <person name="McCarter J.P."/>
            <person name="McReynolds L."/>
            <person name="Mitreva M."/>
            <person name="Nutman T.B."/>
            <person name="Parkinson J."/>
            <person name="Peregrin-Alvarez J.M."/>
            <person name="Poole C."/>
            <person name="Ren Q."/>
            <person name="Saunders L."/>
            <person name="Sluder A.E."/>
            <person name="Smith K."/>
            <person name="Stanke M."/>
            <person name="Unnasch T.R."/>
            <person name="Ware J."/>
            <person name="Wei A.D."/>
            <person name="Weil G."/>
            <person name="Williams D.J."/>
            <person name="Zhang Y."/>
            <person name="Williams S.A."/>
            <person name="Fraser-Liggett C."/>
            <person name="Slatko B."/>
            <person name="Blaxter M.L."/>
            <person name="Scott A.L."/>
        </authorList>
    </citation>
    <scope>NUCLEOTIDE SEQUENCE [LARGE SCALE GENOMIC DNA]</scope>
</reference>
<name>A8QBL2_BRUMA</name>
<evidence type="ECO:0000313" key="1">
    <source>
        <dbReference type="EMBL" id="EDP29847.1"/>
    </source>
</evidence>
<gene>
    <name evidence="1" type="ORF">Bm1_48525</name>
</gene>
<accession>A8QBL2</accession>
<proteinExistence type="predicted"/>
<dbReference type="EMBL" id="DS239429">
    <property type="protein sequence ID" value="EDP29847.1"/>
    <property type="molecule type" value="Genomic_DNA"/>
</dbReference>
<dbReference type="AlphaFoldDB" id="A8QBL2"/>
<organism evidence="1">
    <name type="scientific">Brugia malayi</name>
    <name type="common">Filarial nematode worm</name>
    <dbReference type="NCBI Taxonomy" id="6279"/>
    <lineage>
        <taxon>Eukaryota</taxon>
        <taxon>Metazoa</taxon>
        <taxon>Ecdysozoa</taxon>
        <taxon>Nematoda</taxon>
        <taxon>Chromadorea</taxon>
        <taxon>Rhabditida</taxon>
        <taxon>Spirurina</taxon>
        <taxon>Spiruromorpha</taxon>
        <taxon>Filarioidea</taxon>
        <taxon>Onchocercidae</taxon>
        <taxon>Brugia</taxon>
    </lineage>
</organism>
<protein>
    <submittedName>
        <fullName evidence="1">Uncharacterized protein</fullName>
    </submittedName>
</protein>